<dbReference type="EMBL" id="JAVDXQ010000004">
    <property type="protein sequence ID" value="MDR7298139.1"/>
    <property type="molecule type" value="Genomic_DNA"/>
</dbReference>
<organism evidence="6 7">
    <name type="scientific">Pelomonas aquatica</name>
    <dbReference type="NCBI Taxonomy" id="431058"/>
    <lineage>
        <taxon>Bacteria</taxon>
        <taxon>Pseudomonadati</taxon>
        <taxon>Pseudomonadota</taxon>
        <taxon>Betaproteobacteria</taxon>
        <taxon>Burkholderiales</taxon>
        <taxon>Sphaerotilaceae</taxon>
        <taxon>Roseateles</taxon>
    </lineage>
</organism>
<dbReference type="InterPro" id="IPR009057">
    <property type="entry name" value="Homeodomain-like_sf"/>
</dbReference>
<feature type="DNA-binding region" description="H-T-H motif" evidence="4">
    <location>
        <begin position="32"/>
        <end position="51"/>
    </location>
</feature>
<keyword evidence="3" id="KW-0804">Transcription</keyword>
<comment type="caution">
    <text evidence="6">The sequence shown here is derived from an EMBL/GenBank/DDBJ whole genome shotgun (WGS) entry which is preliminary data.</text>
</comment>
<dbReference type="InterPro" id="IPR001647">
    <property type="entry name" value="HTH_TetR"/>
</dbReference>
<dbReference type="PRINTS" id="PR00455">
    <property type="entry name" value="HTHTETR"/>
</dbReference>
<name>A0ABU1ZC00_9BURK</name>
<dbReference type="Gene3D" id="1.10.357.10">
    <property type="entry name" value="Tetracycline Repressor, domain 2"/>
    <property type="match status" value="1"/>
</dbReference>
<dbReference type="Pfam" id="PF00440">
    <property type="entry name" value="TetR_N"/>
    <property type="match status" value="1"/>
</dbReference>
<dbReference type="PANTHER" id="PTHR47506:SF7">
    <property type="entry name" value="TRANSCRIPTIONAL REGULATORY PROTEIN"/>
    <property type="match status" value="1"/>
</dbReference>
<feature type="domain" description="HTH tetR-type" evidence="5">
    <location>
        <begin position="9"/>
        <end position="69"/>
    </location>
</feature>
<dbReference type="RefSeq" id="WP_056874367.1">
    <property type="nucleotide sequence ID" value="NZ_JAVDXQ010000004.1"/>
</dbReference>
<evidence type="ECO:0000259" key="5">
    <source>
        <dbReference type="PROSITE" id="PS50977"/>
    </source>
</evidence>
<dbReference type="Gene3D" id="1.10.10.60">
    <property type="entry name" value="Homeodomain-like"/>
    <property type="match status" value="1"/>
</dbReference>
<sequence>MKVSRAQAEENRERILDNAAQLFRERGFDGIGLNDLMQAAGLTRGGFYGHFTSKDDLAAQATRRALEANREQWKKQTDRGLAAWVKAYLSDAHRDRIGAGCGLVALAGDAARGGPAVREVFADGVESLVATLQAQMPAGDAAGRREEALAMLSTLVGALLLSRAVGDTGLSRELRDAARKSVPAGGG</sequence>
<evidence type="ECO:0000313" key="6">
    <source>
        <dbReference type="EMBL" id="MDR7298139.1"/>
    </source>
</evidence>
<dbReference type="PANTHER" id="PTHR47506">
    <property type="entry name" value="TRANSCRIPTIONAL REGULATORY PROTEIN"/>
    <property type="match status" value="1"/>
</dbReference>
<dbReference type="SUPFAM" id="SSF46689">
    <property type="entry name" value="Homeodomain-like"/>
    <property type="match status" value="1"/>
</dbReference>
<dbReference type="SUPFAM" id="SSF48498">
    <property type="entry name" value="Tetracyclin repressor-like, C-terminal domain"/>
    <property type="match status" value="1"/>
</dbReference>
<evidence type="ECO:0000256" key="3">
    <source>
        <dbReference type="ARBA" id="ARBA00023163"/>
    </source>
</evidence>
<evidence type="ECO:0000256" key="2">
    <source>
        <dbReference type="ARBA" id="ARBA00023125"/>
    </source>
</evidence>
<gene>
    <name evidence="6" type="ORF">J2X16_003488</name>
</gene>
<dbReference type="PROSITE" id="PS50977">
    <property type="entry name" value="HTH_TETR_2"/>
    <property type="match status" value="1"/>
</dbReference>
<proteinExistence type="predicted"/>
<accession>A0ABU1ZC00</accession>
<evidence type="ECO:0000256" key="1">
    <source>
        <dbReference type="ARBA" id="ARBA00023015"/>
    </source>
</evidence>
<dbReference type="InterPro" id="IPR036271">
    <property type="entry name" value="Tet_transcr_reg_TetR-rel_C_sf"/>
</dbReference>
<keyword evidence="7" id="KW-1185">Reference proteome</keyword>
<keyword evidence="1" id="KW-0805">Transcription regulation</keyword>
<keyword evidence="2 4" id="KW-0238">DNA-binding</keyword>
<dbReference type="Proteomes" id="UP001180536">
    <property type="component" value="Unassembled WGS sequence"/>
</dbReference>
<protein>
    <submittedName>
        <fullName evidence="6">TetR/AcrR family transcriptional repressor of nem operon</fullName>
    </submittedName>
</protein>
<evidence type="ECO:0000313" key="7">
    <source>
        <dbReference type="Proteomes" id="UP001180536"/>
    </source>
</evidence>
<reference evidence="6 7" key="1">
    <citation type="submission" date="2023-07" db="EMBL/GenBank/DDBJ databases">
        <title>Sorghum-associated microbial communities from plants grown in Nebraska, USA.</title>
        <authorList>
            <person name="Schachtman D."/>
        </authorList>
    </citation>
    <scope>NUCLEOTIDE SEQUENCE [LARGE SCALE GENOMIC DNA]</scope>
    <source>
        <strain evidence="6 7">BE310</strain>
    </source>
</reference>
<evidence type="ECO:0000256" key="4">
    <source>
        <dbReference type="PROSITE-ProRule" id="PRU00335"/>
    </source>
</evidence>